<protein>
    <submittedName>
        <fullName evidence="1">Uncharacterized protein</fullName>
    </submittedName>
</protein>
<dbReference type="AlphaFoldDB" id="A0A151MWQ3"/>
<proteinExistence type="predicted"/>
<accession>A0A151MWQ3</accession>
<evidence type="ECO:0000313" key="2">
    <source>
        <dbReference type="Proteomes" id="UP000050525"/>
    </source>
</evidence>
<sequence>MYRAGVPCGSVLGSLSATQDTRIQFSDAYTTATLEATNVWTQSGLWILSQWPKLYVLPRTYMGFGNTHLHPAVSDVPLFPEGGLEKSMGEEKTERK</sequence>
<comment type="caution">
    <text evidence="1">The sequence shown here is derived from an EMBL/GenBank/DDBJ whole genome shotgun (WGS) entry which is preliminary data.</text>
</comment>
<dbReference type="EMBL" id="AKHW03004724">
    <property type="protein sequence ID" value="KYO28971.1"/>
    <property type="molecule type" value="Genomic_DNA"/>
</dbReference>
<reference evidence="1 2" key="1">
    <citation type="journal article" date="2012" name="Genome Biol.">
        <title>Sequencing three crocodilian genomes to illuminate the evolution of archosaurs and amniotes.</title>
        <authorList>
            <person name="St John J.A."/>
            <person name="Braun E.L."/>
            <person name="Isberg S.R."/>
            <person name="Miles L.G."/>
            <person name="Chong A.Y."/>
            <person name="Gongora J."/>
            <person name="Dalzell P."/>
            <person name="Moran C."/>
            <person name="Bed'hom B."/>
            <person name="Abzhanov A."/>
            <person name="Burgess S.C."/>
            <person name="Cooksey A.M."/>
            <person name="Castoe T.A."/>
            <person name="Crawford N.G."/>
            <person name="Densmore L.D."/>
            <person name="Drew J.C."/>
            <person name="Edwards S.V."/>
            <person name="Faircloth B.C."/>
            <person name="Fujita M.K."/>
            <person name="Greenwold M.J."/>
            <person name="Hoffmann F.G."/>
            <person name="Howard J.M."/>
            <person name="Iguchi T."/>
            <person name="Janes D.E."/>
            <person name="Khan S.Y."/>
            <person name="Kohno S."/>
            <person name="de Koning A.J."/>
            <person name="Lance S.L."/>
            <person name="McCarthy F.M."/>
            <person name="McCormack J.E."/>
            <person name="Merchant M.E."/>
            <person name="Peterson D.G."/>
            <person name="Pollock D.D."/>
            <person name="Pourmand N."/>
            <person name="Raney B.J."/>
            <person name="Roessler K.A."/>
            <person name="Sanford J.R."/>
            <person name="Sawyer R.H."/>
            <person name="Schmidt C.J."/>
            <person name="Triplett E.W."/>
            <person name="Tuberville T.D."/>
            <person name="Venegas-Anaya M."/>
            <person name="Howard J.T."/>
            <person name="Jarvis E.D."/>
            <person name="Guillette L.J.Jr."/>
            <person name="Glenn T.C."/>
            <person name="Green R.E."/>
            <person name="Ray D.A."/>
        </authorList>
    </citation>
    <scope>NUCLEOTIDE SEQUENCE [LARGE SCALE GENOMIC DNA]</scope>
    <source>
        <strain evidence="1">KSC_2009_1</strain>
    </source>
</reference>
<evidence type="ECO:0000313" key="1">
    <source>
        <dbReference type="EMBL" id="KYO28971.1"/>
    </source>
</evidence>
<dbReference type="Proteomes" id="UP000050525">
    <property type="component" value="Unassembled WGS sequence"/>
</dbReference>
<keyword evidence="2" id="KW-1185">Reference proteome</keyword>
<gene>
    <name evidence="1" type="ORF">Y1Q_0009798</name>
</gene>
<organism evidence="1 2">
    <name type="scientific">Alligator mississippiensis</name>
    <name type="common">American alligator</name>
    <dbReference type="NCBI Taxonomy" id="8496"/>
    <lineage>
        <taxon>Eukaryota</taxon>
        <taxon>Metazoa</taxon>
        <taxon>Chordata</taxon>
        <taxon>Craniata</taxon>
        <taxon>Vertebrata</taxon>
        <taxon>Euteleostomi</taxon>
        <taxon>Archelosauria</taxon>
        <taxon>Archosauria</taxon>
        <taxon>Crocodylia</taxon>
        <taxon>Alligatoridae</taxon>
        <taxon>Alligatorinae</taxon>
        <taxon>Alligator</taxon>
    </lineage>
</organism>
<name>A0A151MWQ3_ALLMI</name>